<dbReference type="SUPFAM" id="SSF53756">
    <property type="entry name" value="UDP-Glycosyltransferase/glycogen phosphorylase"/>
    <property type="match status" value="1"/>
</dbReference>
<keyword evidence="4" id="KW-1185">Reference proteome</keyword>
<dbReference type="RefSeq" id="WP_039485618.1">
    <property type="nucleotide sequence ID" value="NZ_JASGWX010000001.1"/>
</dbReference>
<dbReference type="CDD" id="cd03823">
    <property type="entry name" value="GT4_ExpE7-like"/>
    <property type="match status" value="1"/>
</dbReference>
<comment type="caution">
    <text evidence="3">The sequence shown here is derived from an EMBL/GenBank/DDBJ whole genome shotgun (WGS) entry which is preliminary data.</text>
</comment>
<dbReference type="Pfam" id="PF13439">
    <property type="entry name" value="Glyco_transf_4"/>
    <property type="match status" value="1"/>
</dbReference>
<dbReference type="Gene3D" id="3.40.50.2000">
    <property type="entry name" value="Glycogen Phosphorylase B"/>
    <property type="match status" value="2"/>
</dbReference>
<dbReference type="InterPro" id="IPR001296">
    <property type="entry name" value="Glyco_trans_1"/>
</dbReference>
<feature type="domain" description="Glycosyltransferase subfamily 4-like N-terminal" evidence="2">
    <location>
        <begin position="19"/>
        <end position="216"/>
    </location>
</feature>
<dbReference type="EMBL" id="JASGWX010000001">
    <property type="protein sequence ID" value="MDP4482831.1"/>
    <property type="molecule type" value="Genomic_DNA"/>
</dbReference>
<dbReference type="InterPro" id="IPR050194">
    <property type="entry name" value="Glycosyltransferase_grp1"/>
</dbReference>
<sequence length="411" mass="46482">MSNSKVLVVSHGHPDLSKGGAEVAAYNLYSEYKKRGIESLFLARTDIQAHGGSTFSTRNDENEVLYHTAMGDFFLFQSAYKKHIWQDFKLLLESFKPTVVHFHHYIHMGLEMIQQVKNSLPDAKIIVTLHEYLAICGNNGQMVKPGPQMKLCYKAAPSDCATCFPERSAADFFLREKYIKSVFDNVDKFVSPSDFLVDRYVDWGLPKEKITMIENGQPKADFLPPRQLAKGECRGRFAFFGQVNPFKGIDVLLQAFSALPEKVKQQVHLDIHGANLEHQTGEFKEKVKELLGELEGTVTMHGSYEPHEMPGLLAQTDWVIIPSVWWENSPMVIQEAYKHGRPLIGSDIGGMAEKIKDGETGILFRTKNPVDLASKIKEVVSNSTCWKKYVDNIQVPITIEECADIHLKEVY</sequence>
<reference evidence="3 4" key="1">
    <citation type="submission" date="2023-04" db="EMBL/GenBank/DDBJ databases">
        <title>Novel Pseudoalteromonas species isolated from Pacific coral.</title>
        <authorList>
            <person name="Videau P."/>
            <person name="Shlafstein M.D."/>
            <person name="Oline D.K."/>
            <person name="Strangman W.K."/>
            <person name="Hahnke R.L."/>
            <person name="Saw J.H."/>
            <person name="Ushijima B."/>
        </authorList>
    </citation>
    <scope>NUCLEOTIDE SEQUENCE [LARGE SCALE GENOMIC DNA]</scope>
    <source>
        <strain evidence="3 4">LMG 14908</strain>
    </source>
</reference>
<evidence type="ECO:0000259" key="1">
    <source>
        <dbReference type="Pfam" id="PF00534"/>
    </source>
</evidence>
<accession>A0ABT9GAF3</accession>
<evidence type="ECO:0000259" key="2">
    <source>
        <dbReference type="Pfam" id="PF13439"/>
    </source>
</evidence>
<gene>
    <name evidence="3" type="ORF">QDH73_02065</name>
</gene>
<protein>
    <submittedName>
        <fullName evidence="3">Glycosyltransferase family 4 protein</fullName>
    </submittedName>
</protein>
<name>A0ABT9GAF3_9GAMM</name>
<evidence type="ECO:0000313" key="4">
    <source>
        <dbReference type="Proteomes" id="UP001242314"/>
    </source>
</evidence>
<dbReference type="InterPro" id="IPR028098">
    <property type="entry name" value="Glyco_trans_4-like_N"/>
</dbReference>
<dbReference type="Proteomes" id="UP001242314">
    <property type="component" value="Unassembled WGS sequence"/>
</dbReference>
<dbReference type="Pfam" id="PF00534">
    <property type="entry name" value="Glycos_transf_1"/>
    <property type="match status" value="1"/>
</dbReference>
<dbReference type="PANTHER" id="PTHR45947">
    <property type="entry name" value="SULFOQUINOVOSYL TRANSFERASE SQD2"/>
    <property type="match status" value="1"/>
</dbReference>
<proteinExistence type="predicted"/>
<dbReference type="PANTHER" id="PTHR45947:SF13">
    <property type="entry name" value="TRANSFERASE"/>
    <property type="match status" value="1"/>
</dbReference>
<organism evidence="3 4">
    <name type="scientific">Pseudoalteromonas distincta</name>
    <dbReference type="NCBI Taxonomy" id="77608"/>
    <lineage>
        <taxon>Bacteria</taxon>
        <taxon>Pseudomonadati</taxon>
        <taxon>Pseudomonadota</taxon>
        <taxon>Gammaproteobacteria</taxon>
        <taxon>Alteromonadales</taxon>
        <taxon>Pseudoalteromonadaceae</taxon>
        <taxon>Pseudoalteromonas</taxon>
    </lineage>
</organism>
<evidence type="ECO:0000313" key="3">
    <source>
        <dbReference type="EMBL" id="MDP4482831.1"/>
    </source>
</evidence>
<feature type="domain" description="Glycosyl transferase family 1" evidence="1">
    <location>
        <begin position="232"/>
        <end position="383"/>
    </location>
</feature>